<dbReference type="PANTHER" id="PTHR30146:SF24">
    <property type="entry name" value="XYLOSE OPERON REGULATORY PROTEIN"/>
    <property type="match status" value="1"/>
</dbReference>
<comment type="caution">
    <text evidence="5">The sequence shown here is derived from an EMBL/GenBank/DDBJ whole genome shotgun (WGS) entry which is preliminary data.</text>
</comment>
<dbReference type="RefSeq" id="WP_146511744.1">
    <property type="nucleotide sequence ID" value="NZ_SIHI01000029.1"/>
</dbReference>
<dbReference type="GO" id="GO:0000976">
    <property type="term" value="F:transcription cis-regulatory region binding"/>
    <property type="evidence" value="ECO:0007669"/>
    <property type="project" value="TreeGrafter"/>
</dbReference>
<dbReference type="AlphaFoldDB" id="A0A5C5W6V9"/>
<dbReference type="Pfam" id="PF12833">
    <property type="entry name" value="HTH_18"/>
    <property type="match status" value="1"/>
</dbReference>
<reference evidence="5 6" key="1">
    <citation type="submission" date="2019-02" db="EMBL/GenBank/DDBJ databases">
        <title>Deep-cultivation of Planctomycetes and their phenomic and genomic characterization uncovers novel biology.</title>
        <authorList>
            <person name="Wiegand S."/>
            <person name="Jogler M."/>
            <person name="Boedeker C."/>
            <person name="Pinto D."/>
            <person name="Vollmers J."/>
            <person name="Rivas-Marin E."/>
            <person name="Kohn T."/>
            <person name="Peeters S.H."/>
            <person name="Heuer A."/>
            <person name="Rast P."/>
            <person name="Oberbeckmann S."/>
            <person name="Bunk B."/>
            <person name="Jeske O."/>
            <person name="Meyerdierks A."/>
            <person name="Storesund J.E."/>
            <person name="Kallscheuer N."/>
            <person name="Luecker S."/>
            <person name="Lage O.M."/>
            <person name="Pohl T."/>
            <person name="Merkel B.J."/>
            <person name="Hornburger P."/>
            <person name="Mueller R.-W."/>
            <person name="Bruemmer F."/>
            <person name="Labrenz M."/>
            <person name="Spormann A.M."/>
            <person name="Op Den Camp H."/>
            <person name="Overmann J."/>
            <person name="Amann R."/>
            <person name="Jetten M.S.M."/>
            <person name="Mascher T."/>
            <person name="Medema M.H."/>
            <person name="Devos D.P."/>
            <person name="Kaster A.-K."/>
            <person name="Ovreas L."/>
            <person name="Rohde M."/>
            <person name="Galperin M.Y."/>
            <person name="Jogler C."/>
        </authorList>
    </citation>
    <scope>NUCLEOTIDE SEQUENCE [LARGE SCALE GENOMIC DNA]</scope>
    <source>
        <strain evidence="5 6">KOR42</strain>
    </source>
</reference>
<evidence type="ECO:0000256" key="3">
    <source>
        <dbReference type="ARBA" id="ARBA00023163"/>
    </source>
</evidence>
<dbReference type="Gene3D" id="3.40.50.2300">
    <property type="match status" value="2"/>
</dbReference>
<evidence type="ECO:0000313" key="5">
    <source>
        <dbReference type="EMBL" id="TWT46344.1"/>
    </source>
</evidence>
<dbReference type="CDD" id="cd01543">
    <property type="entry name" value="PBP1_XylR"/>
    <property type="match status" value="1"/>
</dbReference>
<feature type="domain" description="HTH araC/xylS-type" evidence="4">
    <location>
        <begin position="289"/>
        <end position="387"/>
    </location>
</feature>
<dbReference type="Pfam" id="PF13377">
    <property type="entry name" value="Peripla_BP_3"/>
    <property type="match status" value="1"/>
</dbReference>
<keyword evidence="3" id="KW-0804">Transcription</keyword>
<accession>A0A5C5W6V9</accession>
<keyword evidence="2" id="KW-0238">DNA-binding</keyword>
<dbReference type="SUPFAM" id="SSF46689">
    <property type="entry name" value="Homeodomain-like"/>
    <property type="match status" value="1"/>
</dbReference>
<evidence type="ECO:0000259" key="4">
    <source>
        <dbReference type="PROSITE" id="PS01124"/>
    </source>
</evidence>
<dbReference type="OrthoDB" id="9795616at2"/>
<sequence length="400" mass="45794">MRVLSRPKIGLFVESSRSYGRDLLRGISDFARTRTNWSLLHQEMSIDAGLPNWWQNSSLSGVIARVDTHTILPLRALNVPIVDVRCRRLFENIPQIETNDREVARLAFTHLWERGFRRFAFCGFQNAHYSENRLRHFQEFASESRCPFASYQSPGSIDKTLTDIEQTGLADVDQMSAWLRSLKVPTGLFVCNDIRGQHVLNLCQNLEIAVPDDLAVIGVDDDDAICPLSDPPLSSIRPDAHRVGFRAAETLKRMLEGNTQIAPVELVNPARVVQRLSTQVNAIDDREISRVCRIIREHACEGIKVRDVVEYTNLSRRQLERRFRNLLNRSIHEEITATQIARVQQLLRETTLTLEQIAPLAGYRHKERLCAVFKRAIGHTPGEYRNNHKHLEPLNSRKSP</sequence>
<name>A0A5C5W6V9_9PLAN</name>
<evidence type="ECO:0000313" key="6">
    <source>
        <dbReference type="Proteomes" id="UP000317243"/>
    </source>
</evidence>
<dbReference type="PROSITE" id="PS01124">
    <property type="entry name" value="HTH_ARAC_FAMILY_2"/>
    <property type="match status" value="1"/>
</dbReference>
<proteinExistence type="predicted"/>
<dbReference type="InterPro" id="IPR018060">
    <property type="entry name" value="HTH_AraC"/>
</dbReference>
<dbReference type="InterPro" id="IPR028082">
    <property type="entry name" value="Peripla_BP_I"/>
</dbReference>
<keyword evidence="6" id="KW-1185">Reference proteome</keyword>
<dbReference type="EMBL" id="SIHI01000029">
    <property type="protein sequence ID" value="TWT46344.1"/>
    <property type="molecule type" value="Genomic_DNA"/>
</dbReference>
<dbReference type="PANTHER" id="PTHR30146">
    <property type="entry name" value="LACI-RELATED TRANSCRIPTIONAL REPRESSOR"/>
    <property type="match status" value="1"/>
</dbReference>
<dbReference type="SUPFAM" id="SSF53822">
    <property type="entry name" value="Periplasmic binding protein-like I"/>
    <property type="match status" value="1"/>
</dbReference>
<dbReference type="InterPro" id="IPR009057">
    <property type="entry name" value="Homeodomain-like_sf"/>
</dbReference>
<dbReference type="GO" id="GO:0003700">
    <property type="term" value="F:DNA-binding transcription factor activity"/>
    <property type="evidence" value="ECO:0007669"/>
    <property type="project" value="InterPro"/>
</dbReference>
<protein>
    <submittedName>
        <fullName evidence="5">Xylose operon regulatory protein</fullName>
    </submittedName>
</protein>
<dbReference type="Gene3D" id="1.10.10.60">
    <property type="entry name" value="Homeodomain-like"/>
    <property type="match status" value="1"/>
</dbReference>
<dbReference type="Proteomes" id="UP000317243">
    <property type="component" value="Unassembled WGS sequence"/>
</dbReference>
<gene>
    <name evidence="5" type="primary">xylR_3</name>
    <name evidence="5" type="ORF">KOR42_43830</name>
</gene>
<evidence type="ECO:0000256" key="1">
    <source>
        <dbReference type="ARBA" id="ARBA00023015"/>
    </source>
</evidence>
<evidence type="ECO:0000256" key="2">
    <source>
        <dbReference type="ARBA" id="ARBA00023125"/>
    </source>
</evidence>
<dbReference type="InterPro" id="IPR046335">
    <property type="entry name" value="LacI/GalR-like_sensor"/>
</dbReference>
<keyword evidence="1" id="KW-0805">Transcription regulation</keyword>
<dbReference type="SMART" id="SM00342">
    <property type="entry name" value="HTH_ARAC"/>
    <property type="match status" value="1"/>
</dbReference>
<organism evidence="5 6">
    <name type="scientific">Thalassoglobus neptunius</name>
    <dbReference type="NCBI Taxonomy" id="1938619"/>
    <lineage>
        <taxon>Bacteria</taxon>
        <taxon>Pseudomonadati</taxon>
        <taxon>Planctomycetota</taxon>
        <taxon>Planctomycetia</taxon>
        <taxon>Planctomycetales</taxon>
        <taxon>Planctomycetaceae</taxon>
        <taxon>Thalassoglobus</taxon>
    </lineage>
</organism>